<protein>
    <submittedName>
        <fullName evidence="2">Cytochrome c biogenesis CcdA family protein</fullName>
    </submittedName>
</protein>
<feature type="transmembrane region" description="Helical" evidence="1">
    <location>
        <begin position="122"/>
        <end position="141"/>
    </location>
</feature>
<evidence type="ECO:0000313" key="3">
    <source>
        <dbReference type="Proteomes" id="UP001597040"/>
    </source>
</evidence>
<comment type="caution">
    <text evidence="2">The sequence shown here is derived from an EMBL/GenBank/DDBJ whole genome shotgun (WGS) entry which is preliminary data.</text>
</comment>
<feature type="transmembrane region" description="Helical" evidence="1">
    <location>
        <begin position="161"/>
        <end position="181"/>
    </location>
</feature>
<evidence type="ECO:0000256" key="1">
    <source>
        <dbReference type="SAM" id="Phobius"/>
    </source>
</evidence>
<dbReference type="PANTHER" id="PTHR31272:SF9">
    <property type="entry name" value="BLL1027 PROTEIN"/>
    <property type="match status" value="1"/>
</dbReference>
<dbReference type="InterPro" id="IPR051790">
    <property type="entry name" value="Cytochrome_c-biogenesis_DsbD"/>
</dbReference>
<keyword evidence="1" id="KW-0472">Membrane</keyword>
<dbReference type="PANTHER" id="PTHR31272">
    <property type="entry name" value="CYTOCHROME C-TYPE BIOGENESIS PROTEIN HI_1454-RELATED"/>
    <property type="match status" value="1"/>
</dbReference>
<feature type="transmembrane region" description="Helical" evidence="1">
    <location>
        <begin position="52"/>
        <end position="74"/>
    </location>
</feature>
<name>A0ABW3LEX1_9BACI</name>
<proteinExistence type="predicted"/>
<keyword evidence="1" id="KW-1133">Transmembrane helix</keyword>
<feature type="transmembrane region" description="Helical" evidence="1">
    <location>
        <begin position="80"/>
        <end position="102"/>
    </location>
</feature>
<feature type="transmembrane region" description="Helical" evidence="1">
    <location>
        <begin position="6"/>
        <end position="31"/>
    </location>
</feature>
<accession>A0ABW3LEX1</accession>
<reference evidence="3" key="1">
    <citation type="journal article" date="2019" name="Int. J. Syst. Evol. Microbiol.">
        <title>The Global Catalogue of Microorganisms (GCM) 10K type strain sequencing project: providing services to taxonomists for standard genome sequencing and annotation.</title>
        <authorList>
            <consortium name="The Broad Institute Genomics Platform"/>
            <consortium name="The Broad Institute Genome Sequencing Center for Infectious Disease"/>
            <person name="Wu L."/>
            <person name="Ma J."/>
        </authorList>
    </citation>
    <scope>NUCLEOTIDE SEQUENCE [LARGE SCALE GENOMIC DNA]</scope>
    <source>
        <strain evidence="3">CCUG 56754</strain>
    </source>
</reference>
<sequence>MSISVYYLLSIGIAAAFNPCGVAMLPSYISYLIGSKDGDYSYQKSITKGIQLGITMTAGFLLVFVLSGFALSWIGHSLNAVFPVFSIIVAALLILMGLGMLLGKHLPIKTISFQINSGKGSVFLYGIAYAFGSLSCTLPVFLLVVSQSMTNHSIVTTMMNFVFYSIGMGIVVTLITILSLVSRSLVQQFLRKYLSFIEKLTAVVILLSGIYLLVYWTSGPINF</sequence>
<dbReference type="RefSeq" id="WP_390358565.1">
    <property type="nucleotide sequence ID" value="NZ_JBHTKJ010000001.1"/>
</dbReference>
<feature type="transmembrane region" description="Helical" evidence="1">
    <location>
        <begin position="193"/>
        <end position="216"/>
    </location>
</feature>
<dbReference type="Proteomes" id="UP001597040">
    <property type="component" value="Unassembled WGS sequence"/>
</dbReference>
<organism evidence="2 3">
    <name type="scientific">Virgibacillus byunsanensis</name>
    <dbReference type="NCBI Taxonomy" id="570945"/>
    <lineage>
        <taxon>Bacteria</taxon>
        <taxon>Bacillati</taxon>
        <taxon>Bacillota</taxon>
        <taxon>Bacilli</taxon>
        <taxon>Bacillales</taxon>
        <taxon>Bacillaceae</taxon>
        <taxon>Virgibacillus</taxon>
    </lineage>
</organism>
<evidence type="ECO:0000313" key="2">
    <source>
        <dbReference type="EMBL" id="MFD1036936.1"/>
    </source>
</evidence>
<dbReference type="EMBL" id="JBHTKJ010000001">
    <property type="protein sequence ID" value="MFD1036936.1"/>
    <property type="molecule type" value="Genomic_DNA"/>
</dbReference>
<keyword evidence="1" id="KW-0812">Transmembrane</keyword>
<keyword evidence="3" id="KW-1185">Reference proteome</keyword>
<gene>
    <name evidence="2" type="ORF">ACFQ3N_00650</name>
</gene>